<accession>A0AAD8INZ7</accession>
<dbReference type="PANTHER" id="PTHR23213:SF391">
    <property type="entry name" value="FORMIN-LIKE PROTEIN"/>
    <property type="match status" value="1"/>
</dbReference>
<reference evidence="6" key="1">
    <citation type="submission" date="2023-02" db="EMBL/GenBank/DDBJ databases">
        <title>Genome of toxic invasive species Heracleum sosnowskyi carries increased number of genes despite the absence of recent whole-genome duplications.</title>
        <authorList>
            <person name="Schelkunov M."/>
            <person name="Shtratnikova V."/>
            <person name="Makarenko M."/>
            <person name="Klepikova A."/>
            <person name="Omelchenko D."/>
            <person name="Novikova G."/>
            <person name="Obukhova E."/>
            <person name="Bogdanov V."/>
            <person name="Penin A."/>
            <person name="Logacheva M."/>
        </authorList>
    </citation>
    <scope>NUCLEOTIDE SEQUENCE</scope>
    <source>
        <strain evidence="6">Hsosn_3</strain>
        <tissue evidence="6">Leaf</tissue>
    </source>
</reference>
<keyword evidence="7" id="KW-1185">Reference proteome</keyword>
<gene>
    <name evidence="6" type="ORF">POM88_017164</name>
</gene>
<evidence type="ECO:0000256" key="3">
    <source>
        <dbReference type="SAM" id="MobiDB-lite"/>
    </source>
</evidence>
<keyword evidence="4" id="KW-0812">Transmembrane</keyword>
<feature type="compositionally biased region" description="Pro residues" evidence="3">
    <location>
        <begin position="266"/>
        <end position="291"/>
    </location>
</feature>
<feature type="region of interest" description="Disordered" evidence="3">
    <location>
        <begin position="187"/>
        <end position="316"/>
    </location>
</feature>
<dbReference type="PROSITE" id="PS51444">
    <property type="entry name" value="FH2"/>
    <property type="match status" value="1"/>
</dbReference>
<feature type="compositionally biased region" description="Pro residues" evidence="3">
    <location>
        <begin position="212"/>
        <end position="223"/>
    </location>
</feature>
<organism evidence="6 7">
    <name type="scientific">Heracleum sosnowskyi</name>
    <dbReference type="NCBI Taxonomy" id="360622"/>
    <lineage>
        <taxon>Eukaryota</taxon>
        <taxon>Viridiplantae</taxon>
        <taxon>Streptophyta</taxon>
        <taxon>Embryophyta</taxon>
        <taxon>Tracheophyta</taxon>
        <taxon>Spermatophyta</taxon>
        <taxon>Magnoliopsida</taxon>
        <taxon>eudicotyledons</taxon>
        <taxon>Gunneridae</taxon>
        <taxon>Pentapetalae</taxon>
        <taxon>asterids</taxon>
        <taxon>campanulids</taxon>
        <taxon>Apiales</taxon>
        <taxon>Apiaceae</taxon>
        <taxon>Apioideae</taxon>
        <taxon>apioid superclade</taxon>
        <taxon>Tordylieae</taxon>
        <taxon>Tordyliinae</taxon>
        <taxon>Heracleum</taxon>
    </lineage>
</organism>
<feature type="transmembrane region" description="Helical" evidence="4">
    <location>
        <begin position="121"/>
        <end position="143"/>
    </location>
</feature>
<dbReference type="Proteomes" id="UP001237642">
    <property type="component" value="Unassembled WGS sequence"/>
</dbReference>
<evidence type="ECO:0000256" key="1">
    <source>
        <dbReference type="ARBA" id="ARBA00025793"/>
    </source>
</evidence>
<evidence type="ECO:0000313" key="7">
    <source>
        <dbReference type="Proteomes" id="UP001237642"/>
    </source>
</evidence>
<evidence type="ECO:0000256" key="4">
    <source>
        <dbReference type="SAM" id="Phobius"/>
    </source>
</evidence>
<dbReference type="SUPFAM" id="SSF101447">
    <property type="entry name" value="Formin homology 2 domain (FH2 domain)"/>
    <property type="match status" value="1"/>
</dbReference>
<sequence>MVPSFGTLLVHCYEGCPKNRILLSINLTQAPIFNSLVKKQGRASPAILQITEAVQFDFSSNTFTSYCQLPAPFVQSSVKTPVLYFLQFVRKLPPPRPVMRYSNKVSSETSDDSSNNSQMNIAVIAACSVAAIAVIALFFFCCLRGRRNKVHPKHDIPVLNLGSSNISPGPAKDFSTLSNVNSFSVKPGNSVAEEKQSEDIDVPPGEPQNKLPLPPQAKLPLPPGRVSITPPKPVPLITAAKPATQVPGPPVTKATEPTSPVRGDPRPPSANNPAAPPPPPKIGHPTPPNPPRLGILPKQGLHGKNRKGASESDNQKAKLKPFFWDKVLADPEHSMVWNEIKTGSFQFDEKMMEDLFGYNNNKEKNNEIISKRNQASFESTQFVQILDAKKSQNLSILLKAINVTTKEVCDAIQEGNELPAEFIETLLKMAPTPQEELRLRLYDDDISKLGPADRFIKTLIEIPFAYKRLEALLFMCTLQNETSSIKDSLAVLEVACKELKNSRVFLKLLEAVLKTGNRMNDGTFRGGAQAFKLDTLLKLSDVKGADGKTTLLHFVILEIIRTEGIRAARRLKDSSSMNSSNTENIHENSVQETPEYLCNLGLDVVSNLSTELANVIRAAVVDGDVLTNTVTKLGFSLKHCTEFLNNEMSSEEADCEFCSTLASFIQQAEYDIVWMLEEEKRINGLVMSTAEYFHGTPGRDEGMHLFIIVRDFLVMVDKINDFSTNRYWNYHRNEELLNDVILQETVELPRVQDHIWLSSDFGKKSDESLAPTLNRRNCVILIVNAFSLISGTTLFTHAGDGKSNITER</sequence>
<proteinExistence type="inferred from homology"/>
<dbReference type="InterPro" id="IPR042201">
    <property type="entry name" value="FH2_Formin_sf"/>
</dbReference>
<comment type="caution">
    <text evidence="6">The sequence shown here is derived from an EMBL/GenBank/DDBJ whole genome shotgun (WGS) entry which is preliminary data.</text>
</comment>
<reference evidence="6" key="2">
    <citation type="submission" date="2023-05" db="EMBL/GenBank/DDBJ databases">
        <authorList>
            <person name="Schelkunov M.I."/>
        </authorList>
    </citation>
    <scope>NUCLEOTIDE SEQUENCE</scope>
    <source>
        <strain evidence="6">Hsosn_3</strain>
        <tissue evidence="6">Leaf</tissue>
    </source>
</reference>
<dbReference type="PANTHER" id="PTHR23213">
    <property type="entry name" value="FORMIN-RELATED"/>
    <property type="match status" value="1"/>
</dbReference>
<dbReference type="InterPro" id="IPR027643">
    <property type="entry name" value="Formin-like_plant"/>
</dbReference>
<dbReference type="GO" id="GO:0045010">
    <property type="term" value="P:actin nucleation"/>
    <property type="evidence" value="ECO:0007669"/>
    <property type="project" value="InterPro"/>
</dbReference>
<feature type="domain" description="FH2" evidence="5">
    <location>
        <begin position="309"/>
        <end position="742"/>
    </location>
</feature>
<keyword evidence="4" id="KW-0472">Membrane</keyword>
<evidence type="ECO:0000313" key="6">
    <source>
        <dbReference type="EMBL" id="KAK1388986.1"/>
    </source>
</evidence>
<comment type="similarity">
    <text evidence="1">Belongs to the formin-like family. Class-I subfamily.</text>
</comment>
<dbReference type="InterPro" id="IPR015425">
    <property type="entry name" value="FH2_Formin"/>
</dbReference>
<evidence type="ECO:0000259" key="5">
    <source>
        <dbReference type="PROSITE" id="PS51444"/>
    </source>
</evidence>
<evidence type="ECO:0000256" key="2">
    <source>
        <dbReference type="RuleBase" id="RU361260"/>
    </source>
</evidence>
<dbReference type="AlphaFoldDB" id="A0AAD8INZ7"/>
<name>A0AAD8INZ7_9APIA</name>
<dbReference type="GO" id="GO:0051015">
    <property type="term" value="F:actin filament binding"/>
    <property type="evidence" value="ECO:0007669"/>
    <property type="project" value="InterPro"/>
</dbReference>
<keyword evidence="4" id="KW-1133">Transmembrane helix</keyword>
<dbReference type="SMART" id="SM00498">
    <property type="entry name" value="FH2"/>
    <property type="match status" value="1"/>
</dbReference>
<dbReference type="Gene3D" id="1.20.58.2220">
    <property type="entry name" value="Formin, FH2 domain"/>
    <property type="match status" value="1"/>
</dbReference>
<dbReference type="EMBL" id="JAUIZM010000004">
    <property type="protein sequence ID" value="KAK1388986.1"/>
    <property type="molecule type" value="Genomic_DNA"/>
</dbReference>
<dbReference type="Pfam" id="PF02181">
    <property type="entry name" value="FH2"/>
    <property type="match status" value="1"/>
</dbReference>
<protein>
    <recommendedName>
        <fullName evidence="2">Formin-like protein</fullName>
    </recommendedName>
</protein>